<dbReference type="Pfam" id="PF01713">
    <property type="entry name" value="Smr"/>
    <property type="match status" value="1"/>
</dbReference>
<dbReference type="InterPro" id="IPR036063">
    <property type="entry name" value="Smr_dom_sf"/>
</dbReference>
<evidence type="ECO:0000259" key="1">
    <source>
        <dbReference type="PROSITE" id="PS50828"/>
    </source>
</evidence>
<reference evidence="2 3" key="1">
    <citation type="submission" date="2022-10" db="EMBL/GenBank/DDBJ databases">
        <title>Kaistella sp. BT-6-1-3.</title>
        <authorList>
            <person name="Ai J."/>
            <person name="Deng Z."/>
        </authorList>
    </citation>
    <scope>NUCLEOTIDE SEQUENCE [LARGE SCALE GENOMIC DNA]</scope>
    <source>
        <strain evidence="2 3">BT6-1-3</strain>
    </source>
</reference>
<keyword evidence="3" id="KW-1185">Reference proteome</keyword>
<dbReference type="PROSITE" id="PS50828">
    <property type="entry name" value="SMR"/>
    <property type="match status" value="1"/>
</dbReference>
<evidence type="ECO:0000313" key="2">
    <source>
        <dbReference type="EMBL" id="MCW4450768.1"/>
    </source>
</evidence>
<dbReference type="Gene3D" id="3.30.1370.110">
    <property type="match status" value="1"/>
</dbReference>
<evidence type="ECO:0000313" key="3">
    <source>
        <dbReference type="Proteomes" id="UP001209107"/>
    </source>
</evidence>
<gene>
    <name evidence="2" type="ORF">OK344_00930</name>
</gene>
<dbReference type="EMBL" id="JAPCHZ010000001">
    <property type="protein sequence ID" value="MCW4450768.1"/>
    <property type="molecule type" value="Genomic_DNA"/>
</dbReference>
<protein>
    <submittedName>
        <fullName evidence="2">Smr/MutS family protein</fullName>
    </submittedName>
</protein>
<organism evidence="2 3">
    <name type="scientific">Kaistella yananensis</name>
    <dbReference type="NCBI Taxonomy" id="2989820"/>
    <lineage>
        <taxon>Bacteria</taxon>
        <taxon>Pseudomonadati</taxon>
        <taxon>Bacteroidota</taxon>
        <taxon>Flavobacteriia</taxon>
        <taxon>Flavobacteriales</taxon>
        <taxon>Weeksellaceae</taxon>
        <taxon>Chryseobacterium group</taxon>
        <taxon>Kaistella</taxon>
    </lineage>
</organism>
<feature type="domain" description="Smr" evidence="1">
    <location>
        <begin position="102"/>
        <end position="164"/>
    </location>
</feature>
<dbReference type="InterPro" id="IPR002625">
    <property type="entry name" value="Smr_dom"/>
</dbReference>
<proteinExistence type="predicted"/>
<sequence length="164" mass="19103">MKTGDKISLIDDNLKGTIISVKGEVVVFKDEHGFTHQEKKEKLVLQDPEIYAQVPTVIKKEISAPRSKKHNRKHMVLDLHFENLVKNPSDYNAFERIFIQKEKLEETIGFCRKNNLKKLEIIHGIGDGVLQRMVHDYLTGQTNLEFDDHDFFYHQRGSVMVTLR</sequence>
<comment type="caution">
    <text evidence="2">The sequence shown here is derived from an EMBL/GenBank/DDBJ whole genome shotgun (WGS) entry which is preliminary data.</text>
</comment>
<dbReference type="Proteomes" id="UP001209107">
    <property type="component" value="Unassembled WGS sequence"/>
</dbReference>
<dbReference type="RefSeq" id="WP_265143015.1">
    <property type="nucleotide sequence ID" value="NZ_JAPCHZ010000001.1"/>
</dbReference>
<name>A0ABT3JJ04_9FLAO</name>
<accession>A0ABT3JJ04</accession>